<dbReference type="InterPro" id="IPR051257">
    <property type="entry name" value="Diverse_CBS-Domain"/>
</dbReference>
<dbReference type="AlphaFoldDB" id="A0A2A4T4Q8"/>
<dbReference type="EMBL" id="NVSR01000043">
    <property type="protein sequence ID" value="PCI27987.1"/>
    <property type="molecule type" value="Genomic_DNA"/>
</dbReference>
<organism evidence="4 5">
    <name type="scientific">SAR324 cluster bacterium</name>
    <dbReference type="NCBI Taxonomy" id="2024889"/>
    <lineage>
        <taxon>Bacteria</taxon>
        <taxon>Deltaproteobacteria</taxon>
        <taxon>SAR324 cluster</taxon>
    </lineage>
</organism>
<dbReference type="Proteomes" id="UP000218113">
    <property type="component" value="Unassembled WGS sequence"/>
</dbReference>
<dbReference type="InterPro" id="IPR046342">
    <property type="entry name" value="CBS_dom_sf"/>
</dbReference>
<dbReference type="SMART" id="SM00116">
    <property type="entry name" value="CBS"/>
    <property type="match status" value="2"/>
</dbReference>
<sequence>MKTAEQLVNLTKGWEVVSVSPNATLKEAIQLMVDHNIGSVLVKEGEEIVGIWTERDLVLHALSPDFNIETSLVKKCMETDLVKAQLDEDIYRLMDKFLGKRVRHILVENKGKFVGLLSLGDVIKYNLNEKTKELESINSVVNWDYYENWHW</sequence>
<evidence type="ECO:0000313" key="5">
    <source>
        <dbReference type="Proteomes" id="UP000218113"/>
    </source>
</evidence>
<name>A0A2A4T4Q8_9DELT</name>
<evidence type="ECO:0000256" key="2">
    <source>
        <dbReference type="PROSITE-ProRule" id="PRU00703"/>
    </source>
</evidence>
<dbReference type="PROSITE" id="PS51371">
    <property type="entry name" value="CBS"/>
    <property type="match status" value="2"/>
</dbReference>
<feature type="domain" description="CBS" evidence="3">
    <location>
        <begin position="10"/>
        <end position="70"/>
    </location>
</feature>
<feature type="domain" description="CBS" evidence="3">
    <location>
        <begin position="77"/>
        <end position="133"/>
    </location>
</feature>
<reference evidence="5" key="1">
    <citation type="submission" date="2017-08" db="EMBL/GenBank/DDBJ databases">
        <title>A dynamic microbial community with high functional redundancy inhabits the cold, oxic subseafloor aquifer.</title>
        <authorList>
            <person name="Tully B.J."/>
            <person name="Wheat C.G."/>
            <person name="Glazer B.T."/>
            <person name="Huber J.A."/>
        </authorList>
    </citation>
    <scope>NUCLEOTIDE SEQUENCE [LARGE SCALE GENOMIC DNA]</scope>
</reference>
<accession>A0A2A4T4Q8</accession>
<dbReference type="SUPFAM" id="SSF54631">
    <property type="entry name" value="CBS-domain pair"/>
    <property type="match status" value="1"/>
</dbReference>
<dbReference type="Pfam" id="PF00571">
    <property type="entry name" value="CBS"/>
    <property type="match status" value="2"/>
</dbReference>
<dbReference type="Gene3D" id="3.10.580.10">
    <property type="entry name" value="CBS-domain"/>
    <property type="match status" value="1"/>
</dbReference>
<dbReference type="PANTHER" id="PTHR43080">
    <property type="entry name" value="CBS DOMAIN-CONTAINING PROTEIN CBSX3, MITOCHONDRIAL"/>
    <property type="match status" value="1"/>
</dbReference>
<gene>
    <name evidence="4" type="ORF">COB67_07285</name>
</gene>
<protein>
    <recommendedName>
        <fullName evidence="3">CBS domain-containing protein</fullName>
    </recommendedName>
</protein>
<dbReference type="PANTHER" id="PTHR43080:SF2">
    <property type="entry name" value="CBS DOMAIN-CONTAINING PROTEIN"/>
    <property type="match status" value="1"/>
</dbReference>
<evidence type="ECO:0000256" key="1">
    <source>
        <dbReference type="ARBA" id="ARBA00023122"/>
    </source>
</evidence>
<evidence type="ECO:0000313" key="4">
    <source>
        <dbReference type="EMBL" id="PCI27987.1"/>
    </source>
</evidence>
<dbReference type="InterPro" id="IPR000644">
    <property type="entry name" value="CBS_dom"/>
</dbReference>
<comment type="caution">
    <text evidence="4">The sequence shown here is derived from an EMBL/GenBank/DDBJ whole genome shotgun (WGS) entry which is preliminary data.</text>
</comment>
<evidence type="ECO:0000259" key="3">
    <source>
        <dbReference type="PROSITE" id="PS51371"/>
    </source>
</evidence>
<proteinExistence type="predicted"/>
<keyword evidence="1 2" id="KW-0129">CBS domain</keyword>